<dbReference type="HOGENOM" id="CLU_2813738_0_0_1"/>
<dbReference type="AlphaFoldDB" id="A0A015NH79"/>
<feature type="transmembrane region" description="Helical" evidence="1">
    <location>
        <begin position="25"/>
        <end position="45"/>
    </location>
</feature>
<keyword evidence="1" id="KW-0472">Membrane</keyword>
<organism evidence="2 3">
    <name type="scientific">Rhizophagus irregularis (strain DAOM 197198w)</name>
    <name type="common">Glomus intraradices</name>
    <dbReference type="NCBI Taxonomy" id="1432141"/>
    <lineage>
        <taxon>Eukaryota</taxon>
        <taxon>Fungi</taxon>
        <taxon>Fungi incertae sedis</taxon>
        <taxon>Mucoromycota</taxon>
        <taxon>Glomeromycotina</taxon>
        <taxon>Glomeromycetes</taxon>
        <taxon>Glomerales</taxon>
        <taxon>Glomeraceae</taxon>
        <taxon>Rhizophagus</taxon>
    </lineage>
</organism>
<dbReference type="EMBL" id="JEMT01008510">
    <property type="protein sequence ID" value="EXX78758.1"/>
    <property type="molecule type" value="Genomic_DNA"/>
</dbReference>
<sequence length="67" mass="7373">MYLGDEVLAHCNGQPLEEPLRVLDLSLYLILLVLVVLLCGTPLLAHVQKALGWYLDGPRGQVPQPPI</sequence>
<evidence type="ECO:0000256" key="1">
    <source>
        <dbReference type="SAM" id="Phobius"/>
    </source>
</evidence>
<evidence type="ECO:0000313" key="2">
    <source>
        <dbReference type="EMBL" id="EXX78758.1"/>
    </source>
</evidence>
<keyword evidence="1" id="KW-1133">Transmembrane helix</keyword>
<proteinExistence type="predicted"/>
<name>A0A015NH79_RHIIW</name>
<reference evidence="2 3" key="1">
    <citation type="submission" date="2014-02" db="EMBL/GenBank/DDBJ databases">
        <title>Single nucleus genome sequencing reveals high similarity among nuclei of an endomycorrhizal fungus.</title>
        <authorList>
            <person name="Lin K."/>
            <person name="Geurts R."/>
            <person name="Zhang Z."/>
            <person name="Limpens E."/>
            <person name="Saunders D.G."/>
            <person name="Mu D."/>
            <person name="Pang E."/>
            <person name="Cao H."/>
            <person name="Cha H."/>
            <person name="Lin T."/>
            <person name="Zhou Q."/>
            <person name="Shang Y."/>
            <person name="Li Y."/>
            <person name="Ivanov S."/>
            <person name="Sharma T."/>
            <person name="Velzen R.V."/>
            <person name="Ruijter N.D."/>
            <person name="Aanen D.K."/>
            <person name="Win J."/>
            <person name="Kamoun S."/>
            <person name="Bisseling T."/>
            <person name="Huang S."/>
        </authorList>
    </citation>
    <scope>NUCLEOTIDE SEQUENCE [LARGE SCALE GENOMIC DNA]</scope>
    <source>
        <strain evidence="3">DAOM197198w</strain>
    </source>
</reference>
<evidence type="ECO:0000313" key="3">
    <source>
        <dbReference type="Proteomes" id="UP000022910"/>
    </source>
</evidence>
<protein>
    <submittedName>
        <fullName evidence="2">Uncharacterized protein</fullName>
    </submittedName>
</protein>
<dbReference type="Proteomes" id="UP000022910">
    <property type="component" value="Unassembled WGS sequence"/>
</dbReference>
<accession>A0A015NH79</accession>
<comment type="caution">
    <text evidence="2">The sequence shown here is derived from an EMBL/GenBank/DDBJ whole genome shotgun (WGS) entry which is preliminary data.</text>
</comment>
<keyword evidence="3" id="KW-1185">Reference proteome</keyword>
<gene>
    <name evidence="2" type="ORF">RirG_012270</name>
</gene>
<keyword evidence="1" id="KW-0812">Transmembrane</keyword>